<dbReference type="RefSeq" id="XP_013350531.1">
    <property type="nucleotide sequence ID" value="XM_013495077.1"/>
</dbReference>
<feature type="compositionally biased region" description="Basic residues" evidence="1">
    <location>
        <begin position="339"/>
        <end position="349"/>
    </location>
</feature>
<dbReference type="EMBL" id="HG680524">
    <property type="protein sequence ID" value="CDJ27954.1"/>
    <property type="molecule type" value="Genomic_DNA"/>
</dbReference>
<keyword evidence="3" id="KW-1185">Reference proteome</keyword>
<sequence>MPRGVADHQGKKQFDEFPLRSSRGFSFQLTGELEGDCGKTNAQTRTESALFESCQSSTAAQEAVRERPLATGPQASAQESVDLLLEQRSVKLSESNAFDGQAFYSLSKSENLESVLQSAVSTKLAQHLRYCSGRDSMVWRHSKQGGDVSLHSTENMTATRVGGVRTPICTQKASARYVKPGSQATAFSESTAVQQKQYYVPLEVEAVSDVSRRPRLYDKQVGGKCTNFAHDGSGNRSSSSIPSKGSRNHRNTELRYASELESFPNRNIARSSGPDVPTREFHSDKPRDSSVPDKGGNAPKRPLDSNSTFGSTAEISSSRRSSTGDLSPNILGSRDRSQATHHARGHFGKSRIDTAAPTAFITRPSYMDTTAVGRRLTAQNNMWSAVGSYEPLASLVFHELYRQLSPALQALCMQCLRTTDSPELRALTDIQQAAMKLVADQSVRRSAAAKKRLAEVFKRAGQPKGTLECLEQFLLTRAPILIYFDIVSLTPHLEQGGFIRSHFEIPQTDATYLRKCNEREQALYSGLYEHESVRPEHHPKYGVRATISASQSDGSGVLSFGHEPLVATLNNPWHVLEALGHEALAALAAFAREPTTLKGTDTAALVDCNIHGEVKLGKDVEAIVLPKSAARDKGTFTKLQEIATQYMVPILSMEKCPTAVKDDCWKHTMRHLQHEVLLKKTALGNTYGQI</sequence>
<evidence type="ECO:0000313" key="2">
    <source>
        <dbReference type="EMBL" id="CDJ27954.1"/>
    </source>
</evidence>
<accession>U6JR90</accession>
<dbReference type="GeneID" id="25378420"/>
<dbReference type="AlphaFoldDB" id="U6JR90"/>
<organism evidence="2 3">
    <name type="scientific">Eimeria mitis</name>
    <dbReference type="NCBI Taxonomy" id="44415"/>
    <lineage>
        <taxon>Eukaryota</taxon>
        <taxon>Sar</taxon>
        <taxon>Alveolata</taxon>
        <taxon>Apicomplexa</taxon>
        <taxon>Conoidasida</taxon>
        <taxon>Coccidia</taxon>
        <taxon>Eucoccidiorida</taxon>
        <taxon>Eimeriorina</taxon>
        <taxon>Eimeriidae</taxon>
        <taxon>Eimeria</taxon>
    </lineage>
</organism>
<protein>
    <submittedName>
        <fullName evidence="2">Uncharacterized protein</fullName>
    </submittedName>
</protein>
<reference evidence="2" key="2">
    <citation type="submission" date="2013-10" db="EMBL/GenBank/DDBJ databases">
        <authorList>
            <person name="Aslett M."/>
        </authorList>
    </citation>
    <scope>NUCLEOTIDE SEQUENCE [LARGE SCALE GENOMIC DNA]</scope>
    <source>
        <strain evidence="2">Houghton</strain>
    </source>
</reference>
<dbReference type="OrthoDB" id="3514773at2759"/>
<dbReference type="Proteomes" id="UP000030744">
    <property type="component" value="Unassembled WGS sequence"/>
</dbReference>
<gene>
    <name evidence="2" type="ORF">EMH_0036340</name>
</gene>
<dbReference type="VEuPathDB" id="ToxoDB:EMH_0036340"/>
<feature type="compositionally biased region" description="Polar residues" evidence="1">
    <location>
        <begin position="304"/>
        <end position="315"/>
    </location>
</feature>
<feature type="compositionally biased region" description="Basic and acidic residues" evidence="1">
    <location>
        <begin position="277"/>
        <end position="291"/>
    </location>
</feature>
<feature type="region of interest" description="Disordered" evidence="1">
    <location>
        <begin position="225"/>
        <end position="351"/>
    </location>
</feature>
<evidence type="ECO:0000313" key="3">
    <source>
        <dbReference type="Proteomes" id="UP000030744"/>
    </source>
</evidence>
<name>U6JR90_9EIME</name>
<reference evidence="2" key="1">
    <citation type="submission" date="2013-10" db="EMBL/GenBank/DDBJ databases">
        <title>Genomic analysis of the causative agents of coccidiosis in chickens.</title>
        <authorList>
            <person name="Reid A.J."/>
            <person name="Blake D."/>
            <person name="Billington K."/>
            <person name="Browne H."/>
            <person name="Dunn M."/>
            <person name="Hung S."/>
            <person name="Kawahara F."/>
            <person name="Miranda-Saavedra D."/>
            <person name="Mourier T."/>
            <person name="Nagra H."/>
            <person name="Otto T.D."/>
            <person name="Rawlings N."/>
            <person name="Sanchez A."/>
            <person name="Sanders M."/>
            <person name="Subramaniam C."/>
            <person name="Tay Y."/>
            <person name="Dear P."/>
            <person name="Doerig C."/>
            <person name="Gruber A."/>
            <person name="Parkinson J."/>
            <person name="Shirley M."/>
            <person name="Wan K.L."/>
            <person name="Berriman M."/>
            <person name="Tomley F."/>
            <person name="Pain A."/>
        </authorList>
    </citation>
    <scope>NUCLEOTIDE SEQUENCE [LARGE SCALE GENOMIC DNA]</scope>
    <source>
        <strain evidence="2">Houghton</strain>
    </source>
</reference>
<proteinExistence type="predicted"/>
<feature type="compositionally biased region" description="Low complexity" evidence="1">
    <location>
        <begin position="232"/>
        <end position="245"/>
    </location>
</feature>
<evidence type="ECO:0000256" key="1">
    <source>
        <dbReference type="SAM" id="MobiDB-lite"/>
    </source>
</evidence>